<dbReference type="SUPFAM" id="SSF49785">
    <property type="entry name" value="Galactose-binding domain-like"/>
    <property type="match status" value="1"/>
</dbReference>
<reference evidence="3 4" key="1">
    <citation type="submission" date="2020-02" db="EMBL/GenBank/DDBJ databases">
        <authorList>
            <person name="Ferguson B K."/>
        </authorList>
    </citation>
    <scope>NUCLEOTIDE SEQUENCE [LARGE SCALE GENOMIC DNA]</scope>
</reference>
<dbReference type="Proteomes" id="UP000479190">
    <property type="component" value="Unassembled WGS sequence"/>
</dbReference>
<evidence type="ECO:0000259" key="2">
    <source>
        <dbReference type="Pfam" id="PF08547"/>
    </source>
</evidence>
<dbReference type="GO" id="GO:0010257">
    <property type="term" value="P:NADH dehydrogenase complex assembly"/>
    <property type="evidence" value="ECO:0007669"/>
    <property type="project" value="TreeGrafter"/>
</dbReference>
<protein>
    <recommendedName>
        <fullName evidence="2">NADH:ubiquinone oxidoreductase intermediate-associated protein 30 domain-containing protein</fullName>
    </recommendedName>
</protein>
<dbReference type="InterPro" id="IPR008979">
    <property type="entry name" value="Galactose-bd-like_sf"/>
</dbReference>
<organism evidence="3 4">
    <name type="scientific">Trichogramma brassicae</name>
    <dbReference type="NCBI Taxonomy" id="86971"/>
    <lineage>
        <taxon>Eukaryota</taxon>
        <taxon>Metazoa</taxon>
        <taxon>Ecdysozoa</taxon>
        <taxon>Arthropoda</taxon>
        <taxon>Hexapoda</taxon>
        <taxon>Insecta</taxon>
        <taxon>Pterygota</taxon>
        <taxon>Neoptera</taxon>
        <taxon>Endopterygota</taxon>
        <taxon>Hymenoptera</taxon>
        <taxon>Apocrita</taxon>
        <taxon>Proctotrupomorpha</taxon>
        <taxon>Chalcidoidea</taxon>
        <taxon>Trichogrammatidae</taxon>
        <taxon>Trichogramma</taxon>
    </lineage>
</organism>
<comment type="similarity">
    <text evidence="1">Belongs to the CIA30 family.</text>
</comment>
<accession>A0A6H5IH81</accession>
<name>A0A6H5IH81_9HYME</name>
<evidence type="ECO:0000313" key="4">
    <source>
        <dbReference type="Proteomes" id="UP000479190"/>
    </source>
</evidence>
<dbReference type="PANTHER" id="PTHR13194:SF19">
    <property type="entry name" value="NAD(P)-BINDING ROSSMANN-FOLD SUPERFAMILY PROTEIN"/>
    <property type="match status" value="1"/>
</dbReference>
<dbReference type="GO" id="GO:0051082">
    <property type="term" value="F:unfolded protein binding"/>
    <property type="evidence" value="ECO:0007669"/>
    <property type="project" value="TreeGrafter"/>
</dbReference>
<dbReference type="EMBL" id="CADCXV010000846">
    <property type="protein sequence ID" value="CAB0037178.1"/>
    <property type="molecule type" value="Genomic_DNA"/>
</dbReference>
<keyword evidence="4" id="KW-1185">Reference proteome</keyword>
<dbReference type="PANTHER" id="PTHR13194">
    <property type="entry name" value="COMPLEX I INTERMEDIATE-ASSOCIATED PROTEIN 30"/>
    <property type="match status" value="1"/>
</dbReference>
<gene>
    <name evidence="3" type="ORF">TBRA_LOCUS9015</name>
</gene>
<dbReference type="OrthoDB" id="426386at2759"/>
<proteinExistence type="inferred from homology"/>
<feature type="domain" description="NADH:ubiquinone oxidoreductase intermediate-associated protein 30" evidence="2">
    <location>
        <begin position="4"/>
        <end position="163"/>
    </location>
</feature>
<sequence length="191" mass="22005">MMLFDFTKPNAVDQLQSWHESSDTVREVGQSKAALVLQRSQLFQRAVFFALLNPQPNGAGFAGVRAPVAWDLRGRRELRLRYRARGQIERYKVVLRHRGQHSNDDVEYEQIFRVRNEDESMGEFREARLALADFKPYWRGRDQPQAPPLDLEHVSMIGLQVFGGVYMDYKQSGVGSMEIDAIWADEADDSN</sequence>
<dbReference type="InterPro" id="IPR013857">
    <property type="entry name" value="NADH-UbQ_OxRdtase-assoc_prot30"/>
</dbReference>
<dbReference type="AlphaFoldDB" id="A0A6H5IH81"/>
<evidence type="ECO:0000313" key="3">
    <source>
        <dbReference type="EMBL" id="CAB0037178.1"/>
    </source>
</evidence>
<dbReference type="InterPro" id="IPR039131">
    <property type="entry name" value="NDUFAF1"/>
</dbReference>
<evidence type="ECO:0000256" key="1">
    <source>
        <dbReference type="ARBA" id="ARBA00007884"/>
    </source>
</evidence>
<dbReference type="Pfam" id="PF08547">
    <property type="entry name" value="CIA30"/>
    <property type="match status" value="1"/>
</dbReference>